<dbReference type="EMBL" id="LVWE01000001">
    <property type="protein sequence ID" value="OAD46704.1"/>
    <property type="molecule type" value="Genomic_DNA"/>
</dbReference>
<proteinExistence type="predicted"/>
<accession>A0A176TFV1</accession>
<evidence type="ECO:0000313" key="1">
    <source>
        <dbReference type="EMBL" id="OAD46704.1"/>
    </source>
</evidence>
<dbReference type="Proteomes" id="UP000076923">
    <property type="component" value="Unassembled WGS sequence"/>
</dbReference>
<organism evidence="1 2">
    <name type="scientific">Polaribacter atrinae</name>
    <dbReference type="NCBI Taxonomy" id="1333662"/>
    <lineage>
        <taxon>Bacteria</taxon>
        <taxon>Pseudomonadati</taxon>
        <taxon>Bacteroidota</taxon>
        <taxon>Flavobacteriia</taxon>
        <taxon>Flavobacteriales</taxon>
        <taxon>Flavobacteriaceae</taxon>
    </lineage>
</organism>
<reference evidence="1 2" key="1">
    <citation type="submission" date="2016-02" db="EMBL/GenBank/DDBJ databases">
        <title>Draft genome sequence of Polaribacter atrinae KACC17473.</title>
        <authorList>
            <person name="Shin S.-K."/>
            <person name="Yi H."/>
        </authorList>
    </citation>
    <scope>NUCLEOTIDE SEQUENCE [LARGE SCALE GENOMIC DNA]</scope>
    <source>
        <strain evidence="1 2">KACC 17473</strain>
    </source>
</reference>
<gene>
    <name evidence="1" type="ORF">LPB303_00160</name>
</gene>
<name>A0A176TFV1_9FLAO</name>
<keyword evidence="2" id="KW-1185">Reference proteome</keyword>
<protein>
    <submittedName>
        <fullName evidence="1">Uncharacterized protein</fullName>
    </submittedName>
</protein>
<dbReference type="AlphaFoldDB" id="A0A176TFV1"/>
<evidence type="ECO:0000313" key="2">
    <source>
        <dbReference type="Proteomes" id="UP000076923"/>
    </source>
</evidence>
<sequence>MSSLLPPHEMINDKNNSKPSFLNFFMFFKFVTCVKLESIRVDYNTSFVVFIAFNEFIKLKLIY</sequence>
<comment type="caution">
    <text evidence="1">The sequence shown here is derived from an EMBL/GenBank/DDBJ whole genome shotgun (WGS) entry which is preliminary data.</text>
</comment>